<evidence type="ECO:0000256" key="7">
    <source>
        <dbReference type="ARBA" id="ARBA00023170"/>
    </source>
</evidence>
<dbReference type="AlphaFoldDB" id="A0A8R1V7X3"/>
<evidence type="ECO:0000259" key="10">
    <source>
        <dbReference type="PROSITE" id="PS51030"/>
    </source>
</evidence>
<keyword evidence="4" id="KW-0805">Transcription regulation</keyword>
<keyword evidence="1" id="KW-0479">Metal-binding</keyword>
<dbReference type="Pfam" id="PF00105">
    <property type="entry name" value="zf-C4"/>
    <property type="match status" value="1"/>
</dbReference>
<dbReference type="SMART" id="SM00430">
    <property type="entry name" value="HOLI"/>
    <property type="match status" value="1"/>
</dbReference>
<feature type="domain" description="NR LBD" evidence="11">
    <location>
        <begin position="107"/>
        <end position="394"/>
    </location>
</feature>
<organism evidence="12 13">
    <name type="scientific">Pristionchus pacificus</name>
    <name type="common">Parasitic nematode worm</name>
    <dbReference type="NCBI Taxonomy" id="54126"/>
    <lineage>
        <taxon>Eukaryota</taxon>
        <taxon>Metazoa</taxon>
        <taxon>Ecdysozoa</taxon>
        <taxon>Nematoda</taxon>
        <taxon>Chromadorea</taxon>
        <taxon>Rhabditida</taxon>
        <taxon>Rhabditina</taxon>
        <taxon>Diplogasteromorpha</taxon>
        <taxon>Diplogasteroidea</taxon>
        <taxon>Neodiplogasteridae</taxon>
        <taxon>Pristionchus</taxon>
    </lineage>
</organism>
<dbReference type="GO" id="GO:0008270">
    <property type="term" value="F:zinc ion binding"/>
    <property type="evidence" value="ECO:0007669"/>
    <property type="project" value="UniProtKB-KW"/>
</dbReference>
<protein>
    <recommendedName>
        <fullName evidence="14">Nuclear receptor</fullName>
    </recommendedName>
</protein>
<keyword evidence="2" id="KW-0863">Zinc-finger</keyword>
<evidence type="ECO:0000256" key="3">
    <source>
        <dbReference type="ARBA" id="ARBA00022833"/>
    </source>
</evidence>
<dbReference type="SMART" id="SM00399">
    <property type="entry name" value="ZnF_C4"/>
    <property type="match status" value="1"/>
</dbReference>
<keyword evidence="6" id="KW-0804">Transcription</keyword>
<dbReference type="OrthoDB" id="5789831at2759"/>
<accession>A0A8R1V7X3</accession>
<evidence type="ECO:0000256" key="6">
    <source>
        <dbReference type="ARBA" id="ARBA00023163"/>
    </source>
</evidence>
<dbReference type="Proteomes" id="UP000005239">
    <property type="component" value="Unassembled WGS sequence"/>
</dbReference>
<dbReference type="InterPro" id="IPR000536">
    <property type="entry name" value="Nucl_hrmn_rcpt_lig-bd"/>
</dbReference>
<dbReference type="GO" id="GO:0005634">
    <property type="term" value="C:nucleus"/>
    <property type="evidence" value="ECO:0000318"/>
    <property type="project" value="GO_Central"/>
</dbReference>
<evidence type="ECO:0000259" key="11">
    <source>
        <dbReference type="PROSITE" id="PS51843"/>
    </source>
</evidence>
<dbReference type="InterPro" id="IPR035500">
    <property type="entry name" value="NHR-like_dom_sf"/>
</dbReference>
<evidence type="ECO:0000313" key="13">
    <source>
        <dbReference type="Proteomes" id="UP000005239"/>
    </source>
</evidence>
<dbReference type="InterPro" id="IPR013088">
    <property type="entry name" value="Znf_NHR/GATA"/>
</dbReference>
<keyword evidence="5" id="KW-0238">DNA-binding</keyword>
<keyword evidence="8" id="KW-0539">Nucleus</keyword>
<dbReference type="GO" id="GO:0043565">
    <property type="term" value="F:sequence-specific DNA binding"/>
    <property type="evidence" value="ECO:0007669"/>
    <property type="project" value="InterPro"/>
</dbReference>
<evidence type="ECO:0000256" key="2">
    <source>
        <dbReference type="ARBA" id="ARBA00022771"/>
    </source>
</evidence>
<dbReference type="SUPFAM" id="SSF57716">
    <property type="entry name" value="Glucocorticoid receptor-like (DNA-binding domain)"/>
    <property type="match status" value="1"/>
</dbReference>
<evidence type="ECO:0000256" key="4">
    <source>
        <dbReference type="ARBA" id="ARBA00023015"/>
    </source>
</evidence>
<keyword evidence="13" id="KW-1185">Reference proteome</keyword>
<evidence type="ECO:0000256" key="5">
    <source>
        <dbReference type="ARBA" id="ARBA00023125"/>
    </source>
</evidence>
<feature type="region of interest" description="Disordered" evidence="9">
    <location>
        <begin position="79"/>
        <end position="107"/>
    </location>
</feature>
<dbReference type="Gene3D" id="1.10.565.10">
    <property type="entry name" value="Retinoid X Receptor"/>
    <property type="match status" value="1"/>
</dbReference>
<dbReference type="Pfam" id="PF00104">
    <property type="entry name" value="Hormone_recep"/>
    <property type="match status" value="1"/>
</dbReference>
<keyword evidence="3" id="KW-0862">Zinc</keyword>
<evidence type="ECO:0000256" key="1">
    <source>
        <dbReference type="ARBA" id="ARBA00022723"/>
    </source>
</evidence>
<evidence type="ECO:0000256" key="8">
    <source>
        <dbReference type="ARBA" id="ARBA00023242"/>
    </source>
</evidence>
<dbReference type="SUPFAM" id="SSF48508">
    <property type="entry name" value="Nuclear receptor ligand-binding domain"/>
    <property type="match status" value="1"/>
</dbReference>
<reference evidence="12" key="2">
    <citation type="submission" date="2022-06" db="UniProtKB">
        <authorList>
            <consortium name="EnsemblMetazoa"/>
        </authorList>
    </citation>
    <scope>IDENTIFICATION</scope>
    <source>
        <strain evidence="12">PS312</strain>
    </source>
</reference>
<dbReference type="PANTHER" id="PTHR46011">
    <property type="entry name" value="NUCLEAR HORMONE RECEPTOR FAMILY MEMBER NHR-86-RELATED"/>
    <property type="match status" value="1"/>
</dbReference>
<gene>
    <name evidence="12" type="primary">WBGene00305023</name>
</gene>
<feature type="domain" description="Nuclear receptor" evidence="10">
    <location>
        <begin position="2"/>
        <end position="62"/>
    </location>
</feature>
<dbReference type="PROSITE" id="PS51843">
    <property type="entry name" value="NR_LBD"/>
    <property type="match status" value="1"/>
</dbReference>
<name>A0A8R1V7X3_PRIPA</name>
<reference evidence="13" key="1">
    <citation type="journal article" date="2008" name="Nat. Genet.">
        <title>The Pristionchus pacificus genome provides a unique perspective on nematode lifestyle and parasitism.</title>
        <authorList>
            <person name="Dieterich C."/>
            <person name="Clifton S.W."/>
            <person name="Schuster L.N."/>
            <person name="Chinwalla A."/>
            <person name="Delehaunty K."/>
            <person name="Dinkelacker I."/>
            <person name="Fulton L."/>
            <person name="Fulton R."/>
            <person name="Godfrey J."/>
            <person name="Minx P."/>
            <person name="Mitreva M."/>
            <person name="Roeseler W."/>
            <person name="Tian H."/>
            <person name="Witte H."/>
            <person name="Yang S.P."/>
            <person name="Wilson R.K."/>
            <person name="Sommer R.J."/>
        </authorList>
    </citation>
    <scope>NUCLEOTIDE SEQUENCE [LARGE SCALE GENOMIC DNA]</scope>
    <source>
        <strain evidence="13">PS312</strain>
    </source>
</reference>
<evidence type="ECO:0000256" key="9">
    <source>
        <dbReference type="SAM" id="MobiDB-lite"/>
    </source>
</evidence>
<keyword evidence="7" id="KW-0675">Receptor</keyword>
<proteinExistence type="predicted"/>
<dbReference type="Gene3D" id="3.30.50.10">
    <property type="entry name" value="Erythroid Transcription Factor GATA-1, subunit A"/>
    <property type="match status" value="1"/>
</dbReference>
<evidence type="ECO:0000313" key="12">
    <source>
        <dbReference type="EnsemblMetazoa" id="PPA47160.1"/>
    </source>
</evidence>
<dbReference type="GO" id="GO:0003700">
    <property type="term" value="F:DNA-binding transcription factor activity"/>
    <property type="evidence" value="ECO:0000318"/>
    <property type="project" value="GO_Central"/>
</dbReference>
<dbReference type="EnsemblMetazoa" id="PPA47160.1">
    <property type="protein sequence ID" value="PPA47160.1"/>
    <property type="gene ID" value="WBGene00305023"/>
</dbReference>
<dbReference type="InterPro" id="IPR001628">
    <property type="entry name" value="Znf_hrmn_rcpt"/>
</dbReference>
<dbReference type="PANTHER" id="PTHR46011:SF6">
    <property type="entry name" value="HIGH ZINC ACTIVATED NUCLEAR RECEPTOR PROTEIN"/>
    <property type="match status" value="1"/>
</dbReference>
<dbReference type="PROSITE" id="PS51030">
    <property type="entry name" value="NUCLEAR_REC_DBD_2"/>
    <property type="match status" value="1"/>
</dbReference>
<evidence type="ECO:0008006" key="14">
    <source>
        <dbReference type="Google" id="ProtNLM"/>
    </source>
</evidence>
<sequence>MTRKCLICGAQITQIHMGIDACRACAVFYRRARRSKCKFRCKSSTGRCVQEGRVLECRRCRFDVMHNIFERATLEIIPDPRSNHRSEPECASDLSPPPFASDDPQSPPQNLLQLLQQPIRSATPIRCPDSVASTSSSCTPVLDRIRCGYNVMTRIRKSTELCMRPLELFVHPTAIDDNSFPIIPATYGLTFRTTQILISSLFDFASIAFPEFETLNAAEKWLLISSCYERVHIMESTFRCTKLFPDDGRVFVSYTMTLSYESVDIFLSDCPKNVNSEEARTTLKKNLDSTVSGCKRAMRRTDPTDEEFLVMLALSFWNTDSPSSDERLNKMATTNRRAIMQDLHSYYSSKGVTDYASRIGELFCLLVTNERVTSIITEDTELLRLMDVYQQPRF</sequence>